<dbReference type="SUPFAM" id="SSF50685">
    <property type="entry name" value="Barwin-like endoglucanases"/>
    <property type="match status" value="1"/>
</dbReference>
<dbReference type="GO" id="GO:0000270">
    <property type="term" value="P:peptidoglycan metabolic process"/>
    <property type="evidence" value="ECO:0007669"/>
    <property type="project" value="UniProtKB-UniRule"/>
</dbReference>
<gene>
    <name evidence="3" type="primary">rlpA</name>
    <name evidence="6" type="ORF">COR50_21105</name>
</gene>
<dbReference type="Gene3D" id="2.40.40.10">
    <property type="entry name" value="RlpA-like domain"/>
    <property type="match status" value="1"/>
</dbReference>
<evidence type="ECO:0000256" key="4">
    <source>
        <dbReference type="RuleBase" id="RU003495"/>
    </source>
</evidence>
<keyword evidence="1 3" id="KW-0456">Lyase</keyword>
<keyword evidence="2 3" id="KW-0961">Cell wall biogenesis/degradation</keyword>
<dbReference type="HAMAP" id="MF_02071">
    <property type="entry name" value="RlpA"/>
    <property type="match status" value="1"/>
</dbReference>
<evidence type="ECO:0000313" key="7">
    <source>
        <dbReference type="Proteomes" id="UP000220133"/>
    </source>
</evidence>
<dbReference type="GO" id="GO:0071555">
    <property type="term" value="P:cell wall organization"/>
    <property type="evidence" value="ECO:0007669"/>
    <property type="project" value="UniProtKB-KW"/>
</dbReference>
<sequence length="144" mass="16281" precursor="true">MKKGIVINFFAKCSVLIFMFVALAGIRSQAQEAPQVGTASYYANKFNGRKTANGEIFNNNDFTAAHNKLPLGTYVKVTNLRNHKWVIVRITDRLHYANKRVVDLTQAAAKRLGFYYRGLTKVKVEVVNREYASSIITAQELSYN</sequence>
<organism evidence="6 7">
    <name type="scientific">Chitinophaga caeni</name>
    <dbReference type="NCBI Taxonomy" id="2029983"/>
    <lineage>
        <taxon>Bacteria</taxon>
        <taxon>Pseudomonadati</taxon>
        <taxon>Bacteroidota</taxon>
        <taxon>Chitinophagia</taxon>
        <taxon>Chitinophagales</taxon>
        <taxon>Chitinophagaceae</taxon>
        <taxon>Chitinophaga</taxon>
    </lineage>
</organism>
<feature type="domain" description="RlpA-like protein double-psi beta-barrel" evidence="5">
    <location>
        <begin position="36"/>
        <end position="124"/>
    </location>
</feature>
<evidence type="ECO:0000256" key="2">
    <source>
        <dbReference type="ARBA" id="ARBA00023316"/>
    </source>
</evidence>
<dbReference type="PANTHER" id="PTHR34183">
    <property type="entry name" value="ENDOLYTIC PEPTIDOGLYCAN TRANSGLYCOSYLASE RLPA"/>
    <property type="match status" value="1"/>
</dbReference>
<name>A0A291R048_9BACT</name>
<dbReference type="Proteomes" id="UP000220133">
    <property type="component" value="Chromosome"/>
</dbReference>
<keyword evidence="3" id="KW-0732">Signal</keyword>
<dbReference type="EC" id="4.2.2.-" evidence="3"/>
<evidence type="ECO:0000259" key="5">
    <source>
        <dbReference type="Pfam" id="PF03330"/>
    </source>
</evidence>
<dbReference type="InterPro" id="IPR009009">
    <property type="entry name" value="RlpA-like_DPBB"/>
</dbReference>
<dbReference type="GO" id="GO:0008932">
    <property type="term" value="F:lytic endotransglycosylase activity"/>
    <property type="evidence" value="ECO:0007669"/>
    <property type="project" value="UniProtKB-UniRule"/>
</dbReference>
<dbReference type="CDD" id="cd22268">
    <property type="entry name" value="DPBB_RlpA-like"/>
    <property type="match status" value="1"/>
</dbReference>
<dbReference type="RefSeq" id="WP_098195840.1">
    <property type="nucleotide sequence ID" value="NZ_CP023777.1"/>
</dbReference>
<accession>A0A291R048</accession>
<feature type="signal peptide" evidence="3">
    <location>
        <begin position="1"/>
        <end position="24"/>
    </location>
</feature>
<feature type="chain" id="PRO_5013415121" description="Probable endolytic peptidoglycan transglycosylase RlpA" evidence="3">
    <location>
        <begin position="25"/>
        <end position="144"/>
    </location>
</feature>
<evidence type="ECO:0000256" key="3">
    <source>
        <dbReference type="HAMAP-Rule" id="MF_02071"/>
    </source>
</evidence>
<comment type="function">
    <text evidence="3">Lytic transglycosylase with a strong preference for naked glycan strands that lack stem peptides.</text>
</comment>
<protein>
    <recommendedName>
        <fullName evidence="3">Probable endolytic peptidoglycan transglycosylase RlpA</fullName>
        <ecNumber evidence="3">4.2.2.-</ecNumber>
    </recommendedName>
</protein>
<dbReference type="EMBL" id="CP023777">
    <property type="protein sequence ID" value="ATL49473.1"/>
    <property type="molecule type" value="Genomic_DNA"/>
</dbReference>
<dbReference type="PANTHER" id="PTHR34183:SF1">
    <property type="entry name" value="ENDOLYTIC PEPTIDOGLYCAN TRANSGLYCOSYLASE RLPA"/>
    <property type="match status" value="1"/>
</dbReference>
<dbReference type="InterPro" id="IPR034718">
    <property type="entry name" value="RlpA"/>
</dbReference>
<dbReference type="InterPro" id="IPR036908">
    <property type="entry name" value="RlpA-like_sf"/>
</dbReference>
<dbReference type="Pfam" id="PF03330">
    <property type="entry name" value="DPBB_1"/>
    <property type="match status" value="1"/>
</dbReference>
<reference evidence="6 7" key="1">
    <citation type="submission" date="2017-10" db="EMBL/GenBank/DDBJ databases">
        <title>Paenichitinophaga pekingensis gen. nov., sp. nov., isolated from activated sludge.</title>
        <authorList>
            <person name="Jin D."/>
            <person name="Kong X."/>
            <person name="Deng Y."/>
            <person name="Bai Z."/>
        </authorList>
    </citation>
    <scope>NUCLEOTIDE SEQUENCE [LARGE SCALE GENOMIC DNA]</scope>
    <source>
        <strain evidence="6 7">13</strain>
    </source>
</reference>
<evidence type="ECO:0000313" key="6">
    <source>
        <dbReference type="EMBL" id="ATL49473.1"/>
    </source>
</evidence>
<evidence type="ECO:0000256" key="1">
    <source>
        <dbReference type="ARBA" id="ARBA00023239"/>
    </source>
</evidence>
<proteinExistence type="inferred from homology"/>
<comment type="similarity">
    <text evidence="3 4">Belongs to the RlpA family.</text>
</comment>
<keyword evidence="6" id="KW-0449">Lipoprotein</keyword>
<dbReference type="NCBIfam" id="TIGR00413">
    <property type="entry name" value="rlpA"/>
    <property type="match status" value="1"/>
</dbReference>
<dbReference type="InterPro" id="IPR012997">
    <property type="entry name" value="RplA"/>
</dbReference>
<keyword evidence="7" id="KW-1185">Reference proteome</keyword>
<dbReference type="AlphaFoldDB" id="A0A291R048"/>
<dbReference type="KEGG" id="cbae:COR50_21105"/>
<dbReference type="OrthoDB" id="9779128at2"/>